<accession>A0ACD0NZH7</accession>
<keyword evidence="2" id="KW-1185">Reference proteome</keyword>
<dbReference type="Proteomes" id="UP000245626">
    <property type="component" value="Unassembled WGS sequence"/>
</dbReference>
<sequence>MAGGQAWLALFGLSSETSLAVRWLNGSAASLSFTQRSEAGPRTDPNSEADGTPEERWVSEAEAGDGVASRLSFTMLDCECLSKVPPNALAGVETLSFWFWPSILNLFTLEGIRLLRVEFCGFTLAVAEIGFGTRLGLWKKL</sequence>
<organism evidence="1 2">
    <name type="scientific">Violaceomyces palustris</name>
    <dbReference type="NCBI Taxonomy" id="1673888"/>
    <lineage>
        <taxon>Eukaryota</taxon>
        <taxon>Fungi</taxon>
        <taxon>Dikarya</taxon>
        <taxon>Basidiomycota</taxon>
        <taxon>Ustilaginomycotina</taxon>
        <taxon>Ustilaginomycetes</taxon>
        <taxon>Violaceomycetales</taxon>
        <taxon>Violaceomycetaceae</taxon>
        <taxon>Violaceomyces</taxon>
    </lineage>
</organism>
<proteinExistence type="predicted"/>
<name>A0ACD0NZH7_9BASI</name>
<gene>
    <name evidence="1" type="ORF">IE53DRAFT_361740</name>
</gene>
<dbReference type="EMBL" id="KZ819860">
    <property type="protein sequence ID" value="PWN51224.1"/>
    <property type="molecule type" value="Genomic_DNA"/>
</dbReference>
<protein>
    <submittedName>
        <fullName evidence="1">Uncharacterized protein</fullName>
    </submittedName>
</protein>
<evidence type="ECO:0000313" key="2">
    <source>
        <dbReference type="Proteomes" id="UP000245626"/>
    </source>
</evidence>
<evidence type="ECO:0000313" key="1">
    <source>
        <dbReference type="EMBL" id="PWN51224.1"/>
    </source>
</evidence>
<reference evidence="1 2" key="1">
    <citation type="journal article" date="2018" name="Mol. Biol. Evol.">
        <title>Broad Genomic Sampling Reveals a Smut Pathogenic Ancestry of the Fungal Clade Ustilaginomycotina.</title>
        <authorList>
            <person name="Kijpornyongpan T."/>
            <person name="Mondo S.J."/>
            <person name="Barry K."/>
            <person name="Sandor L."/>
            <person name="Lee J."/>
            <person name="Lipzen A."/>
            <person name="Pangilinan J."/>
            <person name="LaButti K."/>
            <person name="Hainaut M."/>
            <person name="Henrissat B."/>
            <person name="Grigoriev I.V."/>
            <person name="Spatafora J.W."/>
            <person name="Aime M.C."/>
        </authorList>
    </citation>
    <scope>NUCLEOTIDE SEQUENCE [LARGE SCALE GENOMIC DNA]</scope>
    <source>
        <strain evidence="1 2">SA 807</strain>
    </source>
</reference>